<dbReference type="InterPro" id="IPR036312">
    <property type="entry name" value="Bifun_inhib/LTP/seed_sf"/>
</dbReference>
<dbReference type="EMBL" id="JAVIJP010000005">
    <property type="protein sequence ID" value="KAL3654208.1"/>
    <property type="molecule type" value="Genomic_DNA"/>
</dbReference>
<protein>
    <submittedName>
        <fullName evidence="1">Uncharacterized protein</fullName>
    </submittedName>
</protein>
<reference evidence="2" key="1">
    <citation type="journal article" date="2024" name="IScience">
        <title>Strigolactones Initiate the Formation of Haustorium-like Structures in Castilleja.</title>
        <authorList>
            <person name="Buerger M."/>
            <person name="Peterson D."/>
            <person name="Chory J."/>
        </authorList>
    </citation>
    <scope>NUCLEOTIDE SEQUENCE [LARGE SCALE GENOMIC DNA]</scope>
</reference>
<evidence type="ECO:0000313" key="1">
    <source>
        <dbReference type="EMBL" id="KAL3654208.1"/>
    </source>
</evidence>
<evidence type="ECO:0000313" key="2">
    <source>
        <dbReference type="Proteomes" id="UP001632038"/>
    </source>
</evidence>
<organism evidence="1 2">
    <name type="scientific">Castilleja foliolosa</name>
    <dbReference type="NCBI Taxonomy" id="1961234"/>
    <lineage>
        <taxon>Eukaryota</taxon>
        <taxon>Viridiplantae</taxon>
        <taxon>Streptophyta</taxon>
        <taxon>Embryophyta</taxon>
        <taxon>Tracheophyta</taxon>
        <taxon>Spermatophyta</taxon>
        <taxon>Magnoliopsida</taxon>
        <taxon>eudicotyledons</taxon>
        <taxon>Gunneridae</taxon>
        <taxon>Pentapetalae</taxon>
        <taxon>asterids</taxon>
        <taxon>lamiids</taxon>
        <taxon>Lamiales</taxon>
        <taxon>Orobanchaceae</taxon>
        <taxon>Pedicularideae</taxon>
        <taxon>Castillejinae</taxon>
        <taxon>Castilleja</taxon>
    </lineage>
</organism>
<accession>A0ABD3EIG5</accession>
<dbReference type="Gene3D" id="1.10.110.10">
    <property type="entry name" value="Plant lipid-transfer and hydrophobic proteins"/>
    <property type="match status" value="1"/>
</dbReference>
<dbReference type="AlphaFoldDB" id="A0ABD3EIG5"/>
<gene>
    <name evidence="1" type="ORF">CASFOL_003889</name>
</gene>
<comment type="caution">
    <text evidence="1">The sequence shown here is derived from an EMBL/GenBank/DDBJ whole genome shotgun (WGS) entry which is preliminary data.</text>
</comment>
<keyword evidence="2" id="KW-1185">Reference proteome</keyword>
<proteinExistence type="predicted"/>
<name>A0ABD3EIG5_9LAMI</name>
<dbReference type="SUPFAM" id="SSF47699">
    <property type="entry name" value="Bifunctional inhibitor/lipid-transfer protein/seed storage 2S albumin"/>
    <property type="match status" value="1"/>
</dbReference>
<dbReference type="Proteomes" id="UP001632038">
    <property type="component" value="Unassembled WGS sequence"/>
</dbReference>
<sequence>MCDTDCSKIPIEALKPCEPIFTGASTEPSADCCRGVNIWDNANPRFSSDVCNCYKASPGRLPFKIVGDKAKYLTNVVLLLILPISFRQCMRSPEVSAWKFEVAGLNKKPD</sequence>